<dbReference type="AlphaFoldDB" id="A0ABD3QJ55"/>
<feature type="compositionally biased region" description="Polar residues" evidence="1">
    <location>
        <begin position="1"/>
        <end position="13"/>
    </location>
</feature>
<dbReference type="Proteomes" id="UP001530315">
    <property type="component" value="Unassembled WGS sequence"/>
</dbReference>
<gene>
    <name evidence="2" type="ORF">ACHAW5_003119</name>
</gene>
<feature type="compositionally biased region" description="Basic and acidic residues" evidence="1">
    <location>
        <begin position="14"/>
        <end position="33"/>
    </location>
</feature>
<protein>
    <submittedName>
        <fullName evidence="2">Uncharacterized protein</fullName>
    </submittedName>
</protein>
<name>A0ABD3QJ55_9STRA</name>
<proteinExistence type="predicted"/>
<feature type="region of interest" description="Disordered" evidence="1">
    <location>
        <begin position="230"/>
        <end position="261"/>
    </location>
</feature>
<feature type="compositionally biased region" description="Polar residues" evidence="1">
    <location>
        <begin position="243"/>
        <end position="252"/>
    </location>
</feature>
<keyword evidence="3" id="KW-1185">Reference proteome</keyword>
<feature type="region of interest" description="Disordered" evidence="1">
    <location>
        <begin position="326"/>
        <end position="355"/>
    </location>
</feature>
<accession>A0ABD3QJ55</accession>
<sequence length="774" mass="85445">MNNPLHDTFSMESSPRRRSFDVSDKSRQGRDTESSLFVSWSHPVVPSASEESQQEQRPFPSVELVLDEDSDFPRLAMPTSDGGTPMHSSTAGSLFSKSNSIQHDINHSNAISVPGVTSSDLSRGGQACQPTPAPQLRIRPITLIKKPKMPSPLAWRGAAERAYLQGQLRAESLRRRKQELHNAERKLLENANDVMMPKDDFNDENDASDIQIQTMIENFMFGFADLGHDPNNAGRNHHHNTLPPKTNNNPQDPISLSSSPPTILKKSFRRTVSEVLADSGIDENGNLLFFPSGVPLLDEEDEIDPRDAVEGALVVDNCSTDSVHGIHGLAGGDAQSPDVFDSGLASEESSTTGDNSPLVAADVIWQLGTCGDVDFVMPNPLSKKVTLRPKMNAPNNKNATNGPRFTPIDGCIAEGNSSCSTQSVSACDAERCMDGNSSVSHECECTFPFTSLDELHPVGGKILNTSESFKQLSFDDNVGGGEIFNASKSFKQLSFLRLDGGDSGKVQFPFSSPADRSFREDPPTLSAGEFSLKESPLETNYCTPDNSEQHRHFRKQVGARMPKLPELENMNHASEEGMLLGGEATRADDDEPQFEMALEAKFDHRLPDNNEHNQRALKQVGWMRQLPKLMSNESSTFQSGIVMKASLSEFNFRTPDHSESRCTRKQVGWMMPQSQEHMPRLTDGSDEFILHSTAGETKVFFPEELSNLTSLSESNYRTPDNSFHDRHTARVGHLDQMPKLPELGPPITTMNQFWSDFSEENSSLKHQDAVKTPC</sequence>
<feature type="region of interest" description="Disordered" evidence="1">
    <location>
        <begin position="1"/>
        <end position="60"/>
    </location>
</feature>
<evidence type="ECO:0000313" key="2">
    <source>
        <dbReference type="EMBL" id="KAL3800395.1"/>
    </source>
</evidence>
<evidence type="ECO:0000313" key="3">
    <source>
        <dbReference type="Proteomes" id="UP001530315"/>
    </source>
</evidence>
<comment type="caution">
    <text evidence="2">The sequence shown here is derived from an EMBL/GenBank/DDBJ whole genome shotgun (WGS) entry which is preliminary data.</text>
</comment>
<organism evidence="2 3">
    <name type="scientific">Stephanodiscus triporus</name>
    <dbReference type="NCBI Taxonomy" id="2934178"/>
    <lineage>
        <taxon>Eukaryota</taxon>
        <taxon>Sar</taxon>
        <taxon>Stramenopiles</taxon>
        <taxon>Ochrophyta</taxon>
        <taxon>Bacillariophyta</taxon>
        <taxon>Coscinodiscophyceae</taxon>
        <taxon>Thalassiosirophycidae</taxon>
        <taxon>Stephanodiscales</taxon>
        <taxon>Stephanodiscaceae</taxon>
        <taxon>Stephanodiscus</taxon>
    </lineage>
</organism>
<reference evidence="2 3" key="1">
    <citation type="submission" date="2024-10" db="EMBL/GenBank/DDBJ databases">
        <title>Updated reference genomes for cyclostephanoid diatoms.</title>
        <authorList>
            <person name="Roberts W.R."/>
            <person name="Alverson A.J."/>
        </authorList>
    </citation>
    <scope>NUCLEOTIDE SEQUENCE [LARGE SCALE GENOMIC DNA]</scope>
    <source>
        <strain evidence="2 3">AJA276-08</strain>
    </source>
</reference>
<evidence type="ECO:0000256" key="1">
    <source>
        <dbReference type="SAM" id="MobiDB-lite"/>
    </source>
</evidence>
<dbReference type="EMBL" id="JALLAZ020000216">
    <property type="protein sequence ID" value="KAL3800395.1"/>
    <property type="molecule type" value="Genomic_DNA"/>
</dbReference>